<evidence type="ECO:0000256" key="7">
    <source>
        <dbReference type="ARBA" id="ARBA00022927"/>
    </source>
</evidence>
<dbReference type="PROSITE" id="PS52015">
    <property type="entry name" value="TONB_CTD"/>
    <property type="match status" value="1"/>
</dbReference>
<dbReference type="Proteomes" id="UP000248798">
    <property type="component" value="Unassembled WGS sequence"/>
</dbReference>
<keyword evidence="4" id="KW-1003">Cell membrane</keyword>
<dbReference type="OrthoDB" id="9810145at2"/>
<evidence type="ECO:0000256" key="3">
    <source>
        <dbReference type="ARBA" id="ARBA00022448"/>
    </source>
</evidence>
<dbReference type="InterPro" id="IPR003538">
    <property type="entry name" value="TonB"/>
</dbReference>
<feature type="transmembrane region" description="Helical" evidence="11">
    <location>
        <begin position="14"/>
        <end position="35"/>
    </location>
</feature>
<name>A0A328F8F9_9BACT</name>
<evidence type="ECO:0000313" key="13">
    <source>
        <dbReference type="EMBL" id="QBH13380.1"/>
    </source>
</evidence>
<dbReference type="GO" id="GO:0030288">
    <property type="term" value="C:outer membrane-bounded periplasmic space"/>
    <property type="evidence" value="ECO:0007669"/>
    <property type="project" value="InterPro"/>
</dbReference>
<evidence type="ECO:0000256" key="6">
    <source>
        <dbReference type="ARBA" id="ARBA00022692"/>
    </source>
</evidence>
<gene>
    <name evidence="14" type="ORF">DO021_18805</name>
    <name evidence="13" type="ORF">EYB58_10880</name>
</gene>
<evidence type="ECO:0000256" key="8">
    <source>
        <dbReference type="ARBA" id="ARBA00022989"/>
    </source>
</evidence>
<dbReference type="InterPro" id="IPR051045">
    <property type="entry name" value="TonB-dependent_transducer"/>
</dbReference>
<evidence type="ECO:0000259" key="12">
    <source>
        <dbReference type="PROSITE" id="PS52015"/>
    </source>
</evidence>
<dbReference type="GO" id="GO:0015031">
    <property type="term" value="P:protein transport"/>
    <property type="evidence" value="ECO:0007669"/>
    <property type="project" value="UniProtKB-KW"/>
</dbReference>
<evidence type="ECO:0000256" key="10">
    <source>
        <dbReference type="SAM" id="MobiDB-lite"/>
    </source>
</evidence>
<organism evidence="14 15">
    <name type="scientific">Desulfobacter hydrogenophilus</name>
    <dbReference type="NCBI Taxonomy" id="2291"/>
    <lineage>
        <taxon>Bacteria</taxon>
        <taxon>Pseudomonadati</taxon>
        <taxon>Thermodesulfobacteriota</taxon>
        <taxon>Desulfobacteria</taxon>
        <taxon>Desulfobacterales</taxon>
        <taxon>Desulfobacteraceae</taxon>
        <taxon>Desulfobacter</taxon>
    </lineage>
</organism>
<keyword evidence="16" id="KW-1185">Reference proteome</keyword>
<dbReference type="InterPro" id="IPR037682">
    <property type="entry name" value="TonB_C"/>
</dbReference>
<dbReference type="Gene3D" id="3.30.2420.10">
    <property type="entry name" value="TonB"/>
    <property type="match status" value="1"/>
</dbReference>
<evidence type="ECO:0000256" key="1">
    <source>
        <dbReference type="ARBA" id="ARBA00004383"/>
    </source>
</evidence>
<dbReference type="InterPro" id="IPR006260">
    <property type="entry name" value="TonB/TolA_C"/>
</dbReference>
<evidence type="ECO:0000256" key="11">
    <source>
        <dbReference type="SAM" id="Phobius"/>
    </source>
</evidence>
<evidence type="ECO:0000313" key="16">
    <source>
        <dbReference type="Proteomes" id="UP000293902"/>
    </source>
</evidence>
<feature type="region of interest" description="Disordered" evidence="10">
    <location>
        <begin position="63"/>
        <end position="91"/>
    </location>
</feature>
<reference evidence="14 15" key="1">
    <citation type="submission" date="2018-06" db="EMBL/GenBank/DDBJ databases">
        <title>Complete Genome Sequence of Desulfobacter hydrogenophilus (DSM3380).</title>
        <authorList>
            <person name="Marietou A."/>
            <person name="Schreiber L."/>
            <person name="Marshall I."/>
            <person name="Jorgensen B."/>
        </authorList>
    </citation>
    <scope>NUCLEOTIDE SEQUENCE [LARGE SCALE GENOMIC DNA]</scope>
    <source>
        <strain evidence="14 15">DSM 3380</strain>
    </source>
</reference>
<evidence type="ECO:0000256" key="4">
    <source>
        <dbReference type="ARBA" id="ARBA00022475"/>
    </source>
</evidence>
<evidence type="ECO:0000256" key="9">
    <source>
        <dbReference type="ARBA" id="ARBA00023136"/>
    </source>
</evidence>
<keyword evidence="7" id="KW-0653">Protein transport</keyword>
<proteinExistence type="inferred from homology"/>
<dbReference type="GO" id="GO:0005886">
    <property type="term" value="C:plasma membrane"/>
    <property type="evidence" value="ECO:0007669"/>
    <property type="project" value="UniProtKB-SubCell"/>
</dbReference>
<keyword evidence="9 11" id="KW-0472">Membrane</keyword>
<dbReference type="GO" id="GO:0031992">
    <property type="term" value="F:energy transducer activity"/>
    <property type="evidence" value="ECO:0007669"/>
    <property type="project" value="InterPro"/>
</dbReference>
<dbReference type="AlphaFoldDB" id="A0A328F8F9"/>
<dbReference type="Pfam" id="PF03544">
    <property type="entry name" value="TonB_C"/>
    <property type="match status" value="1"/>
</dbReference>
<dbReference type="EMBL" id="CP036313">
    <property type="protein sequence ID" value="QBH13380.1"/>
    <property type="molecule type" value="Genomic_DNA"/>
</dbReference>
<dbReference type="PRINTS" id="PR01374">
    <property type="entry name" value="TONBPROTEIN"/>
</dbReference>
<dbReference type="Proteomes" id="UP000293902">
    <property type="component" value="Chromosome"/>
</dbReference>
<dbReference type="GO" id="GO:0015891">
    <property type="term" value="P:siderophore transport"/>
    <property type="evidence" value="ECO:0007669"/>
    <property type="project" value="InterPro"/>
</dbReference>
<evidence type="ECO:0000256" key="5">
    <source>
        <dbReference type="ARBA" id="ARBA00022519"/>
    </source>
</evidence>
<dbReference type="EMBL" id="QLNI01000046">
    <property type="protein sequence ID" value="RAM00496.1"/>
    <property type="molecule type" value="Genomic_DNA"/>
</dbReference>
<keyword evidence="6 11" id="KW-0812">Transmembrane</keyword>
<evidence type="ECO:0000313" key="14">
    <source>
        <dbReference type="EMBL" id="RAM00496.1"/>
    </source>
</evidence>
<comment type="similarity">
    <text evidence="2">Belongs to the TonB family.</text>
</comment>
<keyword evidence="3" id="KW-0813">Transport</keyword>
<dbReference type="SUPFAM" id="SSF74653">
    <property type="entry name" value="TolA/TonB C-terminal domain"/>
    <property type="match status" value="1"/>
</dbReference>
<comment type="subcellular location">
    <subcellularLocation>
        <location evidence="1">Cell inner membrane</location>
        <topology evidence="1">Single-pass membrane protein</topology>
        <orientation evidence="1">Periplasmic side</orientation>
    </subcellularLocation>
</comment>
<dbReference type="NCBIfam" id="TIGR01352">
    <property type="entry name" value="tonB_Cterm"/>
    <property type="match status" value="1"/>
</dbReference>
<dbReference type="RefSeq" id="WP_111959533.1">
    <property type="nucleotide sequence ID" value="NZ_CP036313.1"/>
</dbReference>
<protein>
    <submittedName>
        <fullName evidence="14">Energy transducer TonB</fullName>
    </submittedName>
</protein>
<reference evidence="13 16" key="2">
    <citation type="submission" date="2019-02" db="EMBL/GenBank/DDBJ databases">
        <title>Complete genome sequence of Desulfobacter hydrogenophilus AcRS1.</title>
        <authorList>
            <person name="Marietou A."/>
            <person name="Lund M.B."/>
            <person name="Marshall I.P.G."/>
            <person name="Schreiber L."/>
            <person name="Jorgensen B."/>
        </authorList>
    </citation>
    <scope>NUCLEOTIDE SEQUENCE [LARGE SCALE GENOMIC DNA]</scope>
    <source>
        <strain evidence="13 16">AcRS1</strain>
    </source>
</reference>
<dbReference type="GO" id="GO:0055085">
    <property type="term" value="P:transmembrane transport"/>
    <property type="evidence" value="ECO:0007669"/>
    <property type="project" value="InterPro"/>
</dbReference>
<accession>A0A328F8F9</accession>
<evidence type="ECO:0000313" key="15">
    <source>
        <dbReference type="Proteomes" id="UP000248798"/>
    </source>
</evidence>
<feature type="domain" description="TonB C-terminal" evidence="12">
    <location>
        <begin position="137"/>
        <end position="227"/>
    </location>
</feature>
<feature type="compositionally biased region" description="Basic residues" evidence="10">
    <location>
        <begin position="70"/>
        <end position="89"/>
    </location>
</feature>
<keyword evidence="5" id="KW-0997">Cell inner membrane</keyword>
<evidence type="ECO:0000256" key="2">
    <source>
        <dbReference type="ARBA" id="ARBA00006555"/>
    </source>
</evidence>
<keyword evidence="8 11" id="KW-1133">Transmembrane helix</keyword>
<dbReference type="PANTHER" id="PTHR33446">
    <property type="entry name" value="PROTEIN TONB-RELATED"/>
    <property type="match status" value="1"/>
</dbReference>
<sequence>MKTMKKPLGPAGGWQPWAVALAGTLALNLLLFSVIPNLMKPQEAVPLVGPMIQQVQLTRLRRSIIEPEKKKKTPPPKAQPKKQSVKPRMNRQITRSLSMPFEINPRLPQGPTTIAVPEVMSTSLDTLSLDTLFDTGDLDQPLTVISRVPPVYPFRAKAKAIEGWVSVEFTVNEQGRVEDIKILDAEPEKIFDDSVMHCVAAWRFKPGRVNRELVKTRARTRIRFKLN</sequence>